<evidence type="ECO:0000259" key="10">
    <source>
        <dbReference type="PROSITE" id="PS50003"/>
    </source>
</evidence>
<sequence>MEKYKASKCCCLMVHKRILQVSTSLEQLLSELDDFLKILDKENLSSTALVKKSLLSDLLRLYTKTSSSDEEYIYMNKVTMYKQQNVEIQDKVPDPGDSLSNGELVQHLTPPQKSLPDLPPPKVIPERKQLPIPKIESPEGYYEEAEPYDTSLNEDGEAVSSSYESYDEEETSKGKSTTHHQWPSPEATIELMKDSRICAFLWRKKWLGQWAKQLCVIKDSRLQCYKSSKDHNPQLDVNLLGCSVVHKVKQVRKKEHKLKITPLNADVIVLGLQSKDQAEQWLRVIQEVSGLPAEVSEGNQYIPDTQRLSCQRPEISEKNPSASECGSNVDGHPEITETKDVKKKGAAGLKLSNLMNLGRKKSTSMESPERSLETSTYLNILVNSQWKSRWCNIKDGHLHIYQDKNRCKTAQQPLSLVGCEIIPDPSPDHLYSFRILNNGEELVKLEAKSSEEMGHWLGLLLSESGSKTSPEEFTYDYVDADRVSCIVSAAKNSFFLMQRKYSEPNTYIDNLPPNQDQQEEVYDDVDASELTLEESAPEEAPAPEAKGEEPDRVYLDLTPVKSFLHCTSKAQALLSPSNSPTLERASSKSDVGNPNENTAVDQDEMSWRKSLEISAEQNPSENTESEEQLPKITTVKIQAQQQKISFPQGCLDVQVCPAAMSSAQPVTAPYEKTEKSKVTSAVSVETKLGKNRTEAEVKRYTEEKERLEKEKEEIRGHLAQLRKERRELKDSMVNCTVKSTLTGLEQKLKEVEEECKKKENMRVDLELSIVEVKENLKKAEAGPVTLGTAVDTTHLESAGPKVKVTNLTTISDCSPVNSATALKNRPLSVMVTGKGTVLQKAKEWEKKGAS</sequence>
<comment type="subcellular location">
    <subcellularLocation>
        <location evidence="1">Cytoplasm</location>
    </subcellularLocation>
</comment>
<feature type="region of interest" description="Disordered" evidence="9">
    <location>
        <begin position="90"/>
        <end position="182"/>
    </location>
</feature>
<evidence type="ECO:0000256" key="7">
    <source>
        <dbReference type="ARBA" id="ARBA00072612"/>
    </source>
</evidence>
<evidence type="ECO:0000256" key="5">
    <source>
        <dbReference type="ARBA" id="ARBA00059761"/>
    </source>
</evidence>
<feature type="compositionally biased region" description="Polar residues" evidence="9">
    <location>
        <begin position="588"/>
        <end position="600"/>
    </location>
</feature>
<reference evidence="11" key="2">
    <citation type="submission" date="2025-09" db="UniProtKB">
        <authorList>
            <consortium name="Ensembl"/>
        </authorList>
    </citation>
    <scope>IDENTIFICATION</scope>
    <source>
        <strain evidence="11">Glennie</strain>
    </source>
</reference>
<evidence type="ECO:0000256" key="3">
    <source>
        <dbReference type="ARBA" id="ARBA00022737"/>
    </source>
</evidence>
<dbReference type="PANTHER" id="PTHR14338:SF4">
    <property type="entry name" value="ACTIN FILAMENT-ASSOCIATED PROTEIN 1-LIKE 2"/>
    <property type="match status" value="1"/>
</dbReference>
<feature type="domain" description="PH" evidence="10">
    <location>
        <begin position="371"/>
        <end position="465"/>
    </location>
</feature>
<dbReference type="Ensembl" id="ENSOANT00000002489.3">
    <property type="protein sequence ID" value="ENSOANP00000002488.3"/>
    <property type="gene ID" value="ENSOANG00000001560.4"/>
</dbReference>
<evidence type="ECO:0000313" key="11">
    <source>
        <dbReference type="Ensembl" id="ENSOANP00000002488.3"/>
    </source>
</evidence>
<reference evidence="11" key="1">
    <citation type="submission" date="2025-08" db="UniProtKB">
        <authorList>
            <consortium name="Ensembl"/>
        </authorList>
    </citation>
    <scope>IDENTIFICATION</scope>
    <source>
        <strain evidence="11">Glennie</strain>
    </source>
</reference>
<dbReference type="SMART" id="SM00233">
    <property type="entry name" value="PH"/>
    <property type="match status" value="2"/>
</dbReference>
<protein>
    <recommendedName>
        <fullName evidence="7">Actin filament-associated protein 1-like 2</fullName>
    </recommendedName>
</protein>
<dbReference type="GeneTree" id="ENSGT00950000183067"/>
<dbReference type="PANTHER" id="PTHR14338">
    <property type="entry name" value="ACTIN FILAMENT-ASSOCIATED PROTEIN 1 FAMILY MEMBER"/>
    <property type="match status" value="1"/>
</dbReference>
<dbReference type="HOGENOM" id="CLU_014418_0_0_1"/>
<dbReference type="PROSITE" id="PS50003">
    <property type="entry name" value="PH_DOMAIN"/>
    <property type="match status" value="2"/>
</dbReference>
<dbReference type="GO" id="GO:0045893">
    <property type="term" value="P:positive regulation of DNA-templated transcription"/>
    <property type="evidence" value="ECO:0000318"/>
    <property type="project" value="GO_Central"/>
</dbReference>
<organism evidence="11 12">
    <name type="scientific">Ornithorhynchus anatinus</name>
    <name type="common">Duckbill platypus</name>
    <dbReference type="NCBI Taxonomy" id="9258"/>
    <lineage>
        <taxon>Eukaryota</taxon>
        <taxon>Metazoa</taxon>
        <taxon>Chordata</taxon>
        <taxon>Craniata</taxon>
        <taxon>Vertebrata</taxon>
        <taxon>Euteleostomi</taxon>
        <taxon>Mammalia</taxon>
        <taxon>Monotremata</taxon>
        <taxon>Ornithorhynchidae</taxon>
        <taxon>Ornithorhynchus</taxon>
    </lineage>
</organism>
<dbReference type="GO" id="GO:0045742">
    <property type="term" value="P:positive regulation of epidermal growth factor receptor signaling pathway"/>
    <property type="evidence" value="ECO:0000318"/>
    <property type="project" value="GO_Central"/>
</dbReference>
<dbReference type="FunFam" id="2.30.29.30:FF:000020">
    <property type="entry name" value="Actin filament-associated protein 1-like 2 isoform 1"/>
    <property type="match status" value="1"/>
</dbReference>
<keyword evidence="4 8" id="KW-0175">Coiled coil</keyword>
<dbReference type="GO" id="GO:0030296">
    <property type="term" value="F:protein tyrosine kinase activator activity"/>
    <property type="evidence" value="ECO:0000318"/>
    <property type="project" value="GO_Central"/>
</dbReference>
<feature type="region of interest" description="Disordered" evidence="9">
    <location>
        <begin position="574"/>
        <end position="605"/>
    </location>
</feature>
<dbReference type="GO" id="GO:0032757">
    <property type="term" value="P:positive regulation of interleukin-8 production"/>
    <property type="evidence" value="ECO:0007669"/>
    <property type="project" value="Ensembl"/>
</dbReference>
<dbReference type="GO" id="GO:0017124">
    <property type="term" value="F:SH3 domain binding"/>
    <property type="evidence" value="ECO:0007669"/>
    <property type="project" value="Ensembl"/>
</dbReference>
<dbReference type="Pfam" id="PF00169">
    <property type="entry name" value="PH"/>
    <property type="match status" value="2"/>
</dbReference>
<keyword evidence="12" id="KW-1185">Reference proteome</keyword>
<dbReference type="GO" id="GO:0042169">
    <property type="term" value="F:SH2 domain binding"/>
    <property type="evidence" value="ECO:0007669"/>
    <property type="project" value="Ensembl"/>
</dbReference>
<dbReference type="AlphaFoldDB" id="F7G7S1"/>
<dbReference type="FunCoup" id="F7G7S1">
    <property type="interactions" value="567"/>
</dbReference>
<evidence type="ECO:0000256" key="9">
    <source>
        <dbReference type="SAM" id="MobiDB-lite"/>
    </source>
</evidence>
<dbReference type="GO" id="GO:0032675">
    <property type="term" value="P:regulation of interleukin-6 production"/>
    <property type="evidence" value="ECO:0007669"/>
    <property type="project" value="Ensembl"/>
</dbReference>
<feature type="region of interest" description="Disordered" evidence="9">
    <location>
        <begin position="531"/>
        <end position="552"/>
    </location>
</feature>
<dbReference type="InParanoid" id="F7G7S1"/>
<accession>F7G7S1</accession>
<comment type="function">
    <text evidence="5">May play a role in a signaling cascade by enhancing the kinase activity of SRC. Contributes to SRC-regulated transcription activation.</text>
</comment>
<dbReference type="InterPro" id="IPR001849">
    <property type="entry name" value="PH_domain"/>
</dbReference>
<evidence type="ECO:0000256" key="2">
    <source>
        <dbReference type="ARBA" id="ARBA00022490"/>
    </source>
</evidence>
<dbReference type="GO" id="GO:0006954">
    <property type="term" value="P:inflammatory response"/>
    <property type="evidence" value="ECO:0000318"/>
    <property type="project" value="GO_Central"/>
</dbReference>
<evidence type="ECO:0000256" key="1">
    <source>
        <dbReference type="ARBA" id="ARBA00004496"/>
    </source>
</evidence>
<keyword evidence="3" id="KW-0677">Repeat</keyword>
<evidence type="ECO:0000256" key="4">
    <source>
        <dbReference type="ARBA" id="ARBA00023054"/>
    </source>
</evidence>
<dbReference type="SUPFAM" id="SSF50729">
    <property type="entry name" value="PH domain-like"/>
    <property type="match status" value="2"/>
</dbReference>
<dbReference type="Proteomes" id="UP000002279">
    <property type="component" value="Unplaced"/>
</dbReference>
<gene>
    <name evidence="11" type="primary">AFAP1L2</name>
</gene>
<dbReference type="CDD" id="cd13307">
    <property type="entry name" value="PH2_AFAP"/>
    <property type="match status" value="1"/>
</dbReference>
<keyword evidence="2" id="KW-0963">Cytoplasm</keyword>
<dbReference type="GO" id="GO:0007346">
    <property type="term" value="P:regulation of mitotic cell cycle"/>
    <property type="evidence" value="ECO:0000318"/>
    <property type="project" value="GO_Central"/>
</dbReference>
<proteinExistence type="predicted"/>
<evidence type="ECO:0000256" key="8">
    <source>
        <dbReference type="SAM" id="Coils"/>
    </source>
</evidence>
<dbReference type="GO" id="GO:0005829">
    <property type="term" value="C:cytosol"/>
    <property type="evidence" value="ECO:0000318"/>
    <property type="project" value="GO_Central"/>
</dbReference>
<evidence type="ECO:0000313" key="12">
    <source>
        <dbReference type="Proteomes" id="UP000002279"/>
    </source>
</evidence>
<feature type="compositionally biased region" description="Acidic residues" evidence="9">
    <location>
        <begin position="141"/>
        <end position="157"/>
    </location>
</feature>
<dbReference type="InterPro" id="IPR011993">
    <property type="entry name" value="PH-like_dom_sf"/>
</dbReference>
<dbReference type="GO" id="GO:0005886">
    <property type="term" value="C:plasma membrane"/>
    <property type="evidence" value="ECO:0007669"/>
    <property type="project" value="Ensembl"/>
</dbReference>
<feature type="domain" description="PH" evidence="10">
    <location>
        <begin position="194"/>
        <end position="290"/>
    </location>
</feature>
<dbReference type="OMA" id="FPPNCPD"/>
<dbReference type="eggNOG" id="ENOG502QQA8">
    <property type="taxonomic scope" value="Eukaryota"/>
</dbReference>
<dbReference type="FunFam" id="2.30.29.30:FF:000171">
    <property type="entry name" value="Actin filament-associated protein 1-like 2 isoform 1"/>
    <property type="match status" value="1"/>
</dbReference>
<comment type="subunit">
    <text evidence="6">Interacts with SRC. Interacts with LCK when tyrosine phosphorylated.</text>
</comment>
<dbReference type="CDD" id="cd13306">
    <property type="entry name" value="PH1_AFAP"/>
    <property type="match status" value="1"/>
</dbReference>
<name>F7G7S1_ORNAN</name>
<dbReference type="Gene3D" id="2.30.29.30">
    <property type="entry name" value="Pleckstrin-homology domain (PH domain)/Phosphotyrosine-binding domain (PTB)"/>
    <property type="match status" value="2"/>
</dbReference>
<dbReference type="InterPro" id="IPR030113">
    <property type="entry name" value="AFAP"/>
</dbReference>
<feature type="coiled-coil region" evidence="8">
    <location>
        <begin position="690"/>
        <end position="782"/>
    </location>
</feature>
<dbReference type="Bgee" id="ENSOANG00000001560">
    <property type="expression patterns" value="Expressed in ovary and 7 other cell types or tissues"/>
</dbReference>
<evidence type="ECO:0000256" key="6">
    <source>
        <dbReference type="ARBA" id="ARBA00061961"/>
    </source>
</evidence>